<dbReference type="AlphaFoldDB" id="A0AA89AV07"/>
<dbReference type="PANTHER" id="PTHR31348:SF3">
    <property type="entry name" value="EID1-LIKE F-BOX PROTEIN 3"/>
    <property type="match status" value="1"/>
</dbReference>
<gene>
    <name evidence="2" type="ORF">RJ639_006471</name>
</gene>
<dbReference type="InterPro" id="IPR036047">
    <property type="entry name" value="F-box-like_dom_sf"/>
</dbReference>
<evidence type="ECO:0008006" key="4">
    <source>
        <dbReference type="Google" id="ProtNLM"/>
    </source>
</evidence>
<comment type="caution">
    <text evidence="2">The sequence shown here is derived from an EMBL/GenBank/DDBJ whole genome shotgun (WGS) entry which is preliminary data.</text>
</comment>
<keyword evidence="3" id="KW-1185">Reference proteome</keyword>
<feature type="region of interest" description="Disordered" evidence="1">
    <location>
        <begin position="296"/>
        <end position="326"/>
    </location>
</feature>
<dbReference type="Proteomes" id="UP001188597">
    <property type="component" value="Unassembled WGS sequence"/>
</dbReference>
<dbReference type="InterPro" id="IPR040267">
    <property type="entry name" value="EID1-like"/>
</dbReference>
<feature type="region of interest" description="Disordered" evidence="1">
    <location>
        <begin position="337"/>
        <end position="356"/>
    </location>
</feature>
<proteinExistence type="predicted"/>
<organism evidence="2 3">
    <name type="scientific">Escallonia herrerae</name>
    <dbReference type="NCBI Taxonomy" id="1293975"/>
    <lineage>
        <taxon>Eukaryota</taxon>
        <taxon>Viridiplantae</taxon>
        <taxon>Streptophyta</taxon>
        <taxon>Embryophyta</taxon>
        <taxon>Tracheophyta</taxon>
        <taxon>Spermatophyta</taxon>
        <taxon>Magnoliopsida</taxon>
        <taxon>eudicotyledons</taxon>
        <taxon>Gunneridae</taxon>
        <taxon>Pentapetalae</taxon>
        <taxon>asterids</taxon>
        <taxon>campanulids</taxon>
        <taxon>Escalloniales</taxon>
        <taxon>Escalloniaceae</taxon>
        <taxon>Escallonia</taxon>
    </lineage>
</organism>
<dbReference type="PANTHER" id="PTHR31348">
    <property type="entry name" value="EID1-LIKE F-BOX PROTEIN 2-RELATED"/>
    <property type="match status" value="1"/>
</dbReference>
<dbReference type="EMBL" id="JAVXUP010001079">
    <property type="protein sequence ID" value="KAK3016232.1"/>
    <property type="molecule type" value="Genomic_DNA"/>
</dbReference>
<feature type="compositionally biased region" description="Acidic residues" evidence="1">
    <location>
        <begin position="296"/>
        <end position="316"/>
    </location>
</feature>
<evidence type="ECO:0000313" key="3">
    <source>
        <dbReference type="Proteomes" id="UP001188597"/>
    </source>
</evidence>
<accession>A0AA89AV07</accession>
<sequence>MSLDKQHCRKINASQRPRLNSPGEGSGSGDSGILNEQVLVLVFESIRWDVETICQTASVSKKLRAVAERILWRHLCLNRAPRMMETLTSGTQNGRIGGGWHALGKLLFFCCGCESTRHFGLSEPLPGHFVRESRFSKTSGRSFLVKKCRGDLLYVSDPCEHSVRNREDDLGIYRGVFLGFQKSKTRALLIRRLELEERGRCPYCGARVWSMTAARLVPKSAARRLGSKEGGLEYFVCVNGHMYGTCWLVPLSSEDEDIDDVDEDDGGSDNSDRDINRFGFVQHNALHAMYVTVSDDEDIDDIDEEDGDNDDSDEDTNQYYNHKRQGKEDAARLWHLKSNKAGSPAHKNIVSYGPDN</sequence>
<evidence type="ECO:0000256" key="1">
    <source>
        <dbReference type="SAM" id="MobiDB-lite"/>
    </source>
</evidence>
<dbReference type="SUPFAM" id="SSF81383">
    <property type="entry name" value="F-box domain"/>
    <property type="match status" value="1"/>
</dbReference>
<protein>
    <recommendedName>
        <fullName evidence="4">EID1-like F-box protein 3</fullName>
    </recommendedName>
</protein>
<evidence type="ECO:0000313" key="2">
    <source>
        <dbReference type="EMBL" id="KAK3016232.1"/>
    </source>
</evidence>
<name>A0AA89AV07_9ASTE</name>
<reference evidence="2" key="1">
    <citation type="submission" date="2022-12" db="EMBL/GenBank/DDBJ databases">
        <title>Draft genome assemblies for two species of Escallonia (Escalloniales).</title>
        <authorList>
            <person name="Chanderbali A."/>
            <person name="Dervinis C."/>
            <person name="Anghel I."/>
            <person name="Soltis D."/>
            <person name="Soltis P."/>
            <person name="Zapata F."/>
        </authorList>
    </citation>
    <scope>NUCLEOTIDE SEQUENCE</scope>
    <source>
        <strain evidence="2">UCBG64.0493</strain>
        <tissue evidence="2">Leaf</tissue>
    </source>
</reference>